<gene>
    <name evidence="1" type="ORF">A8L45_02240</name>
</gene>
<dbReference type="RefSeq" id="WP_068898769.1">
    <property type="nucleotide sequence ID" value="NZ_JBHUIF010000032.1"/>
</dbReference>
<organism evidence="1 2">
    <name type="scientific">Veronia pacifica</name>
    <dbReference type="NCBI Taxonomy" id="1080227"/>
    <lineage>
        <taxon>Bacteria</taxon>
        <taxon>Pseudomonadati</taxon>
        <taxon>Pseudomonadota</taxon>
        <taxon>Gammaproteobacteria</taxon>
        <taxon>Vibrionales</taxon>
        <taxon>Vibrionaceae</taxon>
        <taxon>Veronia</taxon>
    </lineage>
</organism>
<dbReference type="Proteomes" id="UP000094936">
    <property type="component" value="Unassembled WGS sequence"/>
</dbReference>
<evidence type="ECO:0000313" key="2">
    <source>
        <dbReference type="Proteomes" id="UP000094936"/>
    </source>
</evidence>
<dbReference type="STRING" id="1080227.A8L45_02240"/>
<dbReference type="CDD" id="cd06462">
    <property type="entry name" value="Peptidase_S24_S26"/>
    <property type="match status" value="1"/>
</dbReference>
<accession>A0A1C3ERM8</accession>
<proteinExistence type="predicted"/>
<keyword evidence="2" id="KW-1185">Reference proteome</keyword>
<sequence>MFPRLSPGDYVVSLRQRSGARPRLGDMYVLSHPTYGDMIKKLEYVDDDNAFWFCGENRDSVSKEQIGAVIPSDSSPIYRVLYVIPSP</sequence>
<dbReference type="AlphaFoldDB" id="A0A1C3ERM8"/>
<protein>
    <recommendedName>
        <fullName evidence="3">Peptidase S24/S26A/S26B/S26C domain-containing protein</fullName>
    </recommendedName>
</protein>
<dbReference type="EMBL" id="LYBM01000002">
    <property type="protein sequence ID" value="ODA35874.1"/>
    <property type="molecule type" value="Genomic_DNA"/>
</dbReference>
<name>A0A1C3ERM8_9GAMM</name>
<comment type="caution">
    <text evidence="1">The sequence shown here is derived from an EMBL/GenBank/DDBJ whole genome shotgun (WGS) entry which is preliminary data.</text>
</comment>
<evidence type="ECO:0008006" key="3">
    <source>
        <dbReference type="Google" id="ProtNLM"/>
    </source>
</evidence>
<evidence type="ECO:0000313" key="1">
    <source>
        <dbReference type="EMBL" id="ODA35874.1"/>
    </source>
</evidence>
<reference evidence="1 2" key="1">
    <citation type="submission" date="2016-05" db="EMBL/GenBank/DDBJ databases">
        <title>Genomic Taxonomy of the Vibrionaceae.</title>
        <authorList>
            <person name="Gomez-Gil B."/>
            <person name="Enciso-Ibarra J."/>
        </authorList>
    </citation>
    <scope>NUCLEOTIDE SEQUENCE [LARGE SCALE GENOMIC DNA]</scope>
    <source>
        <strain evidence="1 2">CAIM 1920</strain>
    </source>
</reference>